<keyword evidence="2" id="KW-0175">Coiled coil</keyword>
<keyword evidence="3" id="KW-1133">Transmembrane helix</keyword>
<dbReference type="EMBL" id="ACDP02000029">
    <property type="protein sequence ID" value="EEO27211.1"/>
    <property type="molecule type" value="Genomic_DNA"/>
</dbReference>
<organism evidence="5 6">
    <name type="scientific">Oxalobacter paraformigenes</name>
    <dbReference type="NCBI Taxonomy" id="556268"/>
    <lineage>
        <taxon>Bacteria</taxon>
        <taxon>Pseudomonadati</taxon>
        <taxon>Pseudomonadota</taxon>
        <taxon>Betaproteobacteria</taxon>
        <taxon>Burkholderiales</taxon>
        <taxon>Oxalobacteraceae</taxon>
        <taxon>Oxalobacter</taxon>
    </lineage>
</organism>
<evidence type="ECO:0000256" key="2">
    <source>
        <dbReference type="SAM" id="Coils"/>
    </source>
</evidence>
<feature type="domain" description="Phage tail tape measure protein" evidence="4">
    <location>
        <begin position="241"/>
        <end position="434"/>
    </location>
</feature>
<gene>
    <name evidence="5" type="ORF">OFAG_00364</name>
</gene>
<evidence type="ECO:0000313" key="5">
    <source>
        <dbReference type="EMBL" id="EEO27211.1"/>
    </source>
</evidence>
<comment type="caution">
    <text evidence="5">The sequence shown here is derived from an EMBL/GenBank/DDBJ whole genome shotgun (WGS) entry which is preliminary data.</text>
</comment>
<keyword evidence="1" id="KW-1188">Viral release from host cell</keyword>
<proteinExistence type="predicted"/>
<name>C3X1X5_9BURK</name>
<dbReference type="RefSeq" id="WP_005876121.1">
    <property type="nucleotide sequence ID" value="NZ_CABMNL010000001.1"/>
</dbReference>
<dbReference type="HOGENOM" id="CLU_006757_2_1_4"/>
<dbReference type="AlphaFoldDB" id="C3X1X5"/>
<keyword evidence="3" id="KW-0812">Transmembrane</keyword>
<evidence type="ECO:0000256" key="1">
    <source>
        <dbReference type="ARBA" id="ARBA00022612"/>
    </source>
</evidence>
<keyword evidence="3" id="KW-0472">Membrane</keyword>
<dbReference type="Proteomes" id="UP000003973">
    <property type="component" value="Unassembled WGS sequence"/>
</dbReference>
<protein>
    <submittedName>
        <fullName evidence="5">Phage tail tape measure protein, TP901 family, core region</fullName>
    </submittedName>
</protein>
<feature type="transmembrane region" description="Helical" evidence="3">
    <location>
        <begin position="565"/>
        <end position="584"/>
    </location>
</feature>
<feature type="coiled-coil region" evidence="2">
    <location>
        <begin position="28"/>
        <end position="82"/>
    </location>
</feature>
<dbReference type="NCBIfam" id="TIGR01760">
    <property type="entry name" value="tape_meas_TP901"/>
    <property type="match status" value="1"/>
</dbReference>
<dbReference type="Gene3D" id="1.10.287.1490">
    <property type="match status" value="1"/>
</dbReference>
<dbReference type="eggNOG" id="COG5283">
    <property type="taxonomic scope" value="Bacteria"/>
</dbReference>
<feature type="transmembrane region" description="Helical" evidence="3">
    <location>
        <begin position="531"/>
        <end position="553"/>
    </location>
</feature>
<feature type="transmembrane region" description="Helical" evidence="3">
    <location>
        <begin position="596"/>
        <end position="623"/>
    </location>
</feature>
<dbReference type="InterPro" id="IPR010090">
    <property type="entry name" value="Phage_tape_meas"/>
</dbReference>
<evidence type="ECO:0000256" key="3">
    <source>
        <dbReference type="SAM" id="Phobius"/>
    </source>
</evidence>
<evidence type="ECO:0000313" key="6">
    <source>
        <dbReference type="Proteomes" id="UP000003973"/>
    </source>
</evidence>
<accession>C3X1X5</accession>
<evidence type="ECO:0000259" key="4">
    <source>
        <dbReference type="Pfam" id="PF10145"/>
    </source>
</evidence>
<dbReference type="PANTHER" id="PTHR37813">
    <property type="entry name" value="FELS-2 PROPHAGE PROTEIN"/>
    <property type="match status" value="1"/>
</dbReference>
<keyword evidence="6" id="KW-1185">Reference proteome</keyword>
<reference evidence="5" key="1">
    <citation type="submission" date="2011-10" db="EMBL/GenBank/DDBJ databases">
        <title>The Genome Sequence of Oxalobacter formigenes HOxBLS.</title>
        <authorList>
            <consortium name="The Broad Institute Genome Sequencing Platform"/>
            <person name="Earl A."/>
            <person name="Ward D."/>
            <person name="Feldgarden M."/>
            <person name="Gevers D."/>
            <person name="Allison M.J."/>
            <person name="Humphrey S."/>
            <person name="Young S.K."/>
            <person name="Zeng Q."/>
            <person name="Gargeya S."/>
            <person name="Fitzgerald M."/>
            <person name="Haas B."/>
            <person name="Abouelleil A."/>
            <person name="Alvarado L."/>
            <person name="Arachchi H.M."/>
            <person name="Berlin A."/>
            <person name="Brown A."/>
            <person name="Chapman S.B."/>
            <person name="Chen Z."/>
            <person name="Dunbar C."/>
            <person name="Freedman E."/>
            <person name="Gearin G."/>
            <person name="Goldberg J."/>
            <person name="Griggs A."/>
            <person name="Gujja S."/>
            <person name="Heiman D."/>
            <person name="Howarth C."/>
            <person name="Larson L."/>
            <person name="Lui A."/>
            <person name="MacDonald P.J.P."/>
            <person name="Montmayeur A."/>
            <person name="Murphy C."/>
            <person name="Neiman D."/>
            <person name="Pearson M."/>
            <person name="Priest M."/>
            <person name="Roberts A."/>
            <person name="Saif S."/>
            <person name="Shea T."/>
            <person name="Shenoy N."/>
            <person name="Sisk P."/>
            <person name="Stolte C."/>
            <person name="Sykes S."/>
            <person name="Wortman J."/>
            <person name="Nusbaum C."/>
            <person name="Birren B."/>
        </authorList>
    </citation>
    <scope>NUCLEOTIDE SEQUENCE [LARGE SCALE GENOMIC DNA]</scope>
    <source>
        <strain evidence="5">HOxBLS</strain>
    </source>
</reference>
<sequence length="805" mass="87538">MANKLELKLVLSALDKITAPLKKIRSGSDSTSKSLKEMNQKLKDITQQQKTLGEFRELHRGLQNTQQKLKEAQGRVAALAGQMKQAENPSRTLARQFETAKRSAASLSNSVTQQMVKLQGLRDKLSAAGISTKSLISHEQSLRSEINSTTAAISQQSHKLAQIAQRDAKLQHVRSRYDRGMQSTAMLAGSGMAARATGMKTASGLGRLLHVGYEFDAIMSETQGVTRIKDKNDPRMRALREQARTLPLQSKFTDSEVAEGQFFLGRTGYTPEQILKAMPGMLDLAAAGKLDLGTTADIASNIQTAMRIPAEQMDKVADVMTAAFTRNNVDIRMLGESMKYSAGVGRSYNQSLETITTATALLGGAGIQGSQAGTTMRAILSRIGTAPAMKKLGISTKDKDGNMRDLSLIFDDLYEKTKKLGSVQRGEIFTKIAGRNAVSGFMELMKAVEEGKFREMRASLDNSKGEARQVAATMLDNLKGDVTMLHAGLENISVELFEKNSPWLRELAKDLQHFLHGIADFLKSHPTLSKAIVILLAGFAAIATIAGTVMIAVAGMLGPMIATRFMLAQIGIRLPGVIGPLWNLGRNILPMLGRGFLLIGRVLLTNPIIAAIAGIALAALLIYKYWEPITAFFASLPDKFRKYGSLIVTGLIEGILSMTKWMMEKVKTFAVNIAETFQASMGIHSPSRLFSEYGGYLTEGLAIGIDHGQNQPLQQLKTLTENIGKISSGILFDKSVTEGIRIDKRPPAFSGAALAAAGTGETRIEITINPAPGMDPNAIAHAVARELDRREREKAIRQRGRYIDY</sequence>
<dbReference type="Pfam" id="PF10145">
    <property type="entry name" value="PhageMin_Tail"/>
    <property type="match status" value="1"/>
</dbReference>
<dbReference type="PANTHER" id="PTHR37813:SF1">
    <property type="entry name" value="FELS-2 PROPHAGE PROTEIN"/>
    <property type="match status" value="1"/>
</dbReference>